<evidence type="ECO:0000256" key="3">
    <source>
        <dbReference type="ARBA" id="ARBA00023163"/>
    </source>
</evidence>
<dbReference type="Pfam" id="PF02311">
    <property type="entry name" value="AraC_binding"/>
    <property type="match status" value="1"/>
</dbReference>
<dbReference type="GO" id="GO:0043565">
    <property type="term" value="F:sequence-specific DNA binding"/>
    <property type="evidence" value="ECO:0007669"/>
    <property type="project" value="InterPro"/>
</dbReference>
<dbReference type="GO" id="GO:0003700">
    <property type="term" value="F:DNA-binding transcription factor activity"/>
    <property type="evidence" value="ECO:0007669"/>
    <property type="project" value="InterPro"/>
</dbReference>
<dbReference type="Pfam" id="PF12833">
    <property type="entry name" value="HTH_18"/>
    <property type="match status" value="1"/>
</dbReference>
<evidence type="ECO:0000256" key="1">
    <source>
        <dbReference type="ARBA" id="ARBA00023015"/>
    </source>
</evidence>
<keyword evidence="3" id="KW-0804">Transcription</keyword>
<evidence type="ECO:0000256" key="2">
    <source>
        <dbReference type="ARBA" id="ARBA00023125"/>
    </source>
</evidence>
<dbReference type="Gene3D" id="1.10.10.60">
    <property type="entry name" value="Homeodomain-like"/>
    <property type="match status" value="2"/>
</dbReference>
<protein>
    <submittedName>
        <fullName evidence="5">Helix-turn-helix transcriptional regulator</fullName>
    </submittedName>
</protein>
<dbReference type="InterPro" id="IPR009057">
    <property type="entry name" value="Homeodomain-like_sf"/>
</dbReference>
<dbReference type="InterPro" id="IPR003313">
    <property type="entry name" value="AraC-bd"/>
</dbReference>
<reference evidence="5" key="1">
    <citation type="submission" date="2020-10" db="EMBL/GenBank/DDBJ databases">
        <authorList>
            <person name="Gilroy R."/>
        </authorList>
    </citation>
    <scope>NUCLEOTIDE SEQUENCE</scope>
    <source>
        <strain evidence="5">ChiSjej4B22-9803</strain>
    </source>
</reference>
<dbReference type="InterPro" id="IPR014710">
    <property type="entry name" value="RmlC-like_jellyroll"/>
</dbReference>
<dbReference type="InterPro" id="IPR018060">
    <property type="entry name" value="HTH_AraC"/>
</dbReference>
<proteinExistence type="predicted"/>
<dbReference type="PROSITE" id="PS01124">
    <property type="entry name" value="HTH_ARAC_FAMILY_2"/>
    <property type="match status" value="1"/>
</dbReference>
<accession>A0A9D1LWE6</accession>
<evidence type="ECO:0000313" key="5">
    <source>
        <dbReference type="EMBL" id="HIU49293.1"/>
    </source>
</evidence>
<reference evidence="5" key="2">
    <citation type="journal article" date="2021" name="PeerJ">
        <title>Extensive microbial diversity within the chicken gut microbiome revealed by metagenomics and culture.</title>
        <authorList>
            <person name="Gilroy R."/>
            <person name="Ravi A."/>
            <person name="Getino M."/>
            <person name="Pursley I."/>
            <person name="Horton D.L."/>
            <person name="Alikhan N.F."/>
            <person name="Baker D."/>
            <person name="Gharbi K."/>
            <person name="Hall N."/>
            <person name="Watson M."/>
            <person name="Adriaenssens E.M."/>
            <person name="Foster-Nyarko E."/>
            <person name="Jarju S."/>
            <person name="Secka A."/>
            <person name="Antonio M."/>
            <person name="Oren A."/>
            <person name="Chaudhuri R.R."/>
            <person name="La Ragione R."/>
            <person name="Hildebrand F."/>
            <person name="Pallen M.J."/>
        </authorList>
    </citation>
    <scope>NUCLEOTIDE SEQUENCE</scope>
    <source>
        <strain evidence="5">ChiSjej4B22-9803</strain>
    </source>
</reference>
<feature type="domain" description="HTH araC/xylS-type" evidence="4">
    <location>
        <begin position="179"/>
        <end position="277"/>
    </location>
</feature>
<dbReference type="SUPFAM" id="SSF46689">
    <property type="entry name" value="Homeodomain-like"/>
    <property type="match status" value="2"/>
</dbReference>
<dbReference type="InterPro" id="IPR018062">
    <property type="entry name" value="HTH_AraC-typ_CS"/>
</dbReference>
<dbReference type="EMBL" id="DVND01000199">
    <property type="protein sequence ID" value="HIU49293.1"/>
    <property type="molecule type" value="Genomic_DNA"/>
</dbReference>
<dbReference type="PROSITE" id="PS00041">
    <property type="entry name" value="HTH_ARAC_FAMILY_1"/>
    <property type="match status" value="1"/>
</dbReference>
<name>A0A9D1LWE6_9FIRM</name>
<dbReference type="InterPro" id="IPR037923">
    <property type="entry name" value="HTH-like"/>
</dbReference>
<dbReference type="AlphaFoldDB" id="A0A9D1LWE6"/>
<dbReference type="SUPFAM" id="SSF51215">
    <property type="entry name" value="Regulatory protein AraC"/>
    <property type="match status" value="1"/>
</dbReference>
<comment type="caution">
    <text evidence="5">The sequence shown here is derived from an EMBL/GenBank/DDBJ whole genome shotgun (WGS) entry which is preliminary data.</text>
</comment>
<keyword evidence="1" id="KW-0805">Transcription regulation</keyword>
<organism evidence="5 6">
    <name type="scientific">Candidatus Avimonoglobus intestinipullorum</name>
    <dbReference type="NCBI Taxonomy" id="2840699"/>
    <lineage>
        <taxon>Bacteria</taxon>
        <taxon>Bacillati</taxon>
        <taxon>Bacillota</taxon>
        <taxon>Clostridia</taxon>
        <taxon>Eubacteriales</taxon>
        <taxon>Candidatus Avimonoglobus</taxon>
    </lineage>
</organism>
<evidence type="ECO:0000313" key="6">
    <source>
        <dbReference type="Proteomes" id="UP000824111"/>
    </source>
</evidence>
<dbReference type="SMART" id="SM00342">
    <property type="entry name" value="HTH_ARAC"/>
    <property type="match status" value="1"/>
</dbReference>
<dbReference type="Gene3D" id="2.60.120.10">
    <property type="entry name" value="Jelly Rolls"/>
    <property type="match status" value="1"/>
</dbReference>
<sequence length="279" mass="32416">MELKNFMQEQVMLMQLQQETLTAHSHNYLELVYIVQGEAIHTINGMQTTVREGDFFIIDYNTEHGYIVENETNLFLINCLFVPTLIDVTLKSCRSFETLLNNRLIHFNNSILRTNPANYIFHDEDGTILSLFNTMLQEYAQKQHGYIELIRCKLIELLILTMRKITDEEAVLCSDTTISKITSLIEQRYAEDITLTMFSAQFNYSLPHLSQKFKKETGVSFREFLQKTRIEKSCNLLLNTNDSISAIAEQVGYSDMKTFHSVFKKILATTPNTFRSNFK</sequence>
<dbReference type="Proteomes" id="UP000824111">
    <property type="component" value="Unassembled WGS sequence"/>
</dbReference>
<dbReference type="PANTHER" id="PTHR43280">
    <property type="entry name" value="ARAC-FAMILY TRANSCRIPTIONAL REGULATOR"/>
    <property type="match status" value="1"/>
</dbReference>
<evidence type="ECO:0000259" key="4">
    <source>
        <dbReference type="PROSITE" id="PS01124"/>
    </source>
</evidence>
<gene>
    <name evidence="5" type="ORF">IAB04_07985</name>
</gene>
<dbReference type="PANTHER" id="PTHR43280:SF28">
    <property type="entry name" value="HTH-TYPE TRANSCRIPTIONAL ACTIVATOR RHAS"/>
    <property type="match status" value="1"/>
</dbReference>
<keyword evidence="2" id="KW-0238">DNA-binding</keyword>